<organism evidence="1 2">
    <name type="scientific">Peronosclerospora sorghi</name>
    <dbReference type="NCBI Taxonomy" id="230839"/>
    <lineage>
        <taxon>Eukaryota</taxon>
        <taxon>Sar</taxon>
        <taxon>Stramenopiles</taxon>
        <taxon>Oomycota</taxon>
        <taxon>Peronosporomycetes</taxon>
        <taxon>Peronosporales</taxon>
        <taxon>Peronosporaceae</taxon>
        <taxon>Peronosclerospora</taxon>
    </lineage>
</organism>
<evidence type="ECO:0000313" key="2">
    <source>
        <dbReference type="Proteomes" id="UP001163321"/>
    </source>
</evidence>
<gene>
    <name evidence="1" type="ORF">PsorP6_010651</name>
</gene>
<proteinExistence type="predicted"/>
<accession>A0ACC0VXJ0</accession>
<sequence length="749" mass="84374">MVRGGSFRGGRGGRGLGRGRGRGGRGGRGRGRGGGRKDSFSGQQRGQGYTEGYVPPPQPYPPPPPPQYGDYQNGASMYPSQQVGYAPLPLQQVYPPGYPEQQPFPPQQYQHYQDPYHQSQYQQPQGYAENRYNGNPPPYPMDTFQPQPVYQQPPPQYPQPPLPQHPPPFQPYTEDASRYSTNPPMPPAGATEYAGAAHARQQAYAPLPPNDTVSKTQPPAYQQQQQPSLPSYQQQQPPLPPMPQDARDWNVPPQPAPHWPPQPPLPRLDQHSYARDPNGPFRDRRQDRNPFKQHRTPPLSYICHNCNQPGHWKQHCPLFEKEGTSYQSFREQPAKPQDPRRNGVPYTNFPASLRDHKMLNCEPCAKTFELQSHYEAHVKKHVRCANCEFSACQRVVNVHYDTSHGQYVGDGLKEIEVEGQKFMVLLGNSADDIAKWREERRTKWLAMAREPKAVIKKRARSMSSDEDLEEGEIEEDEEAKAKISLTSAAMESPASVKESPAKKPRKTMLCKWFLRGQCRFDGASCKYSHDRSTFGCRVMMSKGSCTKGKNCPFSHDTTVVSGQRKRAQKNAKQRVLEQQWRGEQKSLLRKLLAKNMRLEQRQMLQIVHFLVANEFLQKEPVVTKVGLQNEEQAEASESITMTSKDAVMDEASECIENCEQTNAAAAACQAVEQTTSEYVLPVVEARACEVADIEEIHVRETKAEGVARVEAEIVNPEEVAAAEPCCKGEIVAEDKEENPAHEAYIERSG</sequence>
<evidence type="ECO:0000313" key="1">
    <source>
        <dbReference type="EMBL" id="KAI9910471.1"/>
    </source>
</evidence>
<name>A0ACC0VXJ0_9STRA</name>
<reference evidence="1 2" key="1">
    <citation type="journal article" date="2022" name="bioRxiv">
        <title>The genome of the oomycete Peronosclerospora sorghi, a cosmopolitan pathogen of maize and sorghum, is inflated with dispersed pseudogenes.</title>
        <authorList>
            <person name="Fletcher K."/>
            <person name="Martin F."/>
            <person name="Isakeit T."/>
            <person name="Cavanaugh K."/>
            <person name="Magill C."/>
            <person name="Michelmore R."/>
        </authorList>
    </citation>
    <scope>NUCLEOTIDE SEQUENCE [LARGE SCALE GENOMIC DNA]</scope>
    <source>
        <strain evidence="1">P6</strain>
    </source>
</reference>
<dbReference type="Proteomes" id="UP001163321">
    <property type="component" value="Chromosome 6"/>
</dbReference>
<protein>
    <submittedName>
        <fullName evidence="1">Uncharacterized protein</fullName>
    </submittedName>
</protein>
<keyword evidence="2" id="KW-1185">Reference proteome</keyword>
<comment type="caution">
    <text evidence="1">The sequence shown here is derived from an EMBL/GenBank/DDBJ whole genome shotgun (WGS) entry which is preliminary data.</text>
</comment>
<dbReference type="EMBL" id="CM047585">
    <property type="protein sequence ID" value="KAI9910471.1"/>
    <property type="molecule type" value="Genomic_DNA"/>
</dbReference>